<dbReference type="Proteomes" id="UP000288024">
    <property type="component" value="Unassembled WGS sequence"/>
</dbReference>
<dbReference type="InterPro" id="IPR036390">
    <property type="entry name" value="WH_DNA-bd_sf"/>
</dbReference>
<dbReference type="PANTHER" id="PTHR34298">
    <property type="entry name" value="SEGREGATION AND CONDENSATION PROTEIN B"/>
    <property type="match status" value="1"/>
</dbReference>
<evidence type="ECO:0000256" key="5">
    <source>
        <dbReference type="HAMAP-Rule" id="MF_01804"/>
    </source>
</evidence>
<keyword evidence="4 5" id="KW-0131">Cell cycle</keyword>
<dbReference type="InterPro" id="IPR005234">
    <property type="entry name" value="ScpB_csome_segregation"/>
</dbReference>
<evidence type="ECO:0000256" key="3">
    <source>
        <dbReference type="ARBA" id="ARBA00022829"/>
    </source>
</evidence>
<keyword evidence="2 5" id="KW-0132">Cell division</keyword>
<organism evidence="6 7">
    <name type="scientific">Niallia taxi</name>
    <dbReference type="NCBI Taxonomy" id="2499688"/>
    <lineage>
        <taxon>Bacteria</taxon>
        <taxon>Bacillati</taxon>
        <taxon>Bacillota</taxon>
        <taxon>Bacilli</taxon>
        <taxon>Bacillales</taxon>
        <taxon>Bacillaceae</taxon>
        <taxon>Niallia</taxon>
    </lineage>
</organism>
<comment type="subunit">
    <text evidence="5">Homodimer. Homodimerization may be required to stabilize the binding of ScpA to the Smc head domains. Component of a cohesin-like complex composed of ScpA, ScpB and the Smc homodimer, in which ScpA and ScpB bind to the head domain of Smc. The presence of the three proteins is required for the association of the complex with DNA.</text>
</comment>
<evidence type="ECO:0000256" key="4">
    <source>
        <dbReference type="ARBA" id="ARBA00023306"/>
    </source>
</evidence>
<gene>
    <name evidence="5 6" type="primary">scpB</name>
    <name evidence="6" type="ORF">EM808_07585</name>
</gene>
<dbReference type="AlphaFoldDB" id="A0A437KE65"/>
<dbReference type="Pfam" id="PF04079">
    <property type="entry name" value="SMC_ScpB"/>
    <property type="match status" value="1"/>
</dbReference>
<dbReference type="GO" id="GO:0006260">
    <property type="term" value="P:DNA replication"/>
    <property type="evidence" value="ECO:0007669"/>
    <property type="project" value="UniProtKB-UniRule"/>
</dbReference>
<keyword evidence="3 5" id="KW-0159">Chromosome partition</keyword>
<evidence type="ECO:0000256" key="2">
    <source>
        <dbReference type="ARBA" id="ARBA00022618"/>
    </source>
</evidence>
<dbReference type="EMBL" id="RZTZ01000002">
    <property type="protein sequence ID" value="RVT65355.1"/>
    <property type="molecule type" value="Genomic_DNA"/>
</dbReference>
<dbReference type="Gene3D" id="1.10.10.10">
    <property type="entry name" value="Winged helix-like DNA-binding domain superfamily/Winged helix DNA-binding domain"/>
    <property type="match status" value="2"/>
</dbReference>
<dbReference type="NCBIfam" id="TIGR00281">
    <property type="entry name" value="SMC-Scp complex subunit ScpB"/>
    <property type="match status" value="1"/>
</dbReference>
<accession>A0A437KE65</accession>
<comment type="function">
    <text evidence="5">Participates in chromosomal partition during cell division. May act via the formation of a condensin-like complex containing Smc and ScpA that pull DNA away from mid-cell into both cell halves.</text>
</comment>
<sequence>MMVTNWKGIIESLLFAAGDEGLTVKQLAHVLNVEQFEAEQITRELMEDYGKDQDRGISIVEIAGTFQLATKKEHSVYLKKLVESPHASTLSQAALETLAIIAYKQPITRAEIEEIRGVKTERPLHTLSAKALIKEVGRAEGAGRAILYGTTKEFLDHFGLKDLDELPVLAEKEEEFKQEEADLFFESFQQLED</sequence>
<comment type="similarity">
    <text evidence="5">Belongs to the ScpB family.</text>
</comment>
<keyword evidence="1 5" id="KW-0963">Cytoplasm</keyword>
<dbReference type="PANTHER" id="PTHR34298:SF2">
    <property type="entry name" value="SEGREGATION AND CONDENSATION PROTEIN B"/>
    <property type="match status" value="1"/>
</dbReference>
<dbReference type="PIRSF" id="PIRSF019345">
    <property type="entry name" value="ScpB"/>
    <property type="match status" value="1"/>
</dbReference>
<evidence type="ECO:0000313" key="7">
    <source>
        <dbReference type="Proteomes" id="UP000288024"/>
    </source>
</evidence>
<reference evidence="6 7" key="1">
    <citation type="submission" date="2019-01" db="EMBL/GenBank/DDBJ databases">
        <title>Bacillus sp. M5HDSG1-1, whole genome shotgun sequence.</title>
        <authorList>
            <person name="Tuo L."/>
        </authorList>
    </citation>
    <scope>NUCLEOTIDE SEQUENCE [LARGE SCALE GENOMIC DNA]</scope>
    <source>
        <strain evidence="6 7">M5HDSG1-1</strain>
    </source>
</reference>
<dbReference type="GO" id="GO:0051301">
    <property type="term" value="P:cell division"/>
    <property type="evidence" value="ECO:0007669"/>
    <property type="project" value="UniProtKB-KW"/>
</dbReference>
<evidence type="ECO:0000256" key="1">
    <source>
        <dbReference type="ARBA" id="ARBA00022490"/>
    </source>
</evidence>
<dbReference type="GO" id="GO:0051304">
    <property type="term" value="P:chromosome separation"/>
    <property type="evidence" value="ECO:0007669"/>
    <property type="project" value="InterPro"/>
</dbReference>
<keyword evidence="7" id="KW-1185">Reference proteome</keyword>
<comment type="caution">
    <text evidence="6">The sequence shown here is derived from an EMBL/GenBank/DDBJ whole genome shotgun (WGS) entry which is preliminary data.</text>
</comment>
<evidence type="ECO:0000313" key="6">
    <source>
        <dbReference type="EMBL" id="RVT65355.1"/>
    </source>
</evidence>
<dbReference type="GO" id="GO:0005737">
    <property type="term" value="C:cytoplasm"/>
    <property type="evidence" value="ECO:0007669"/>
    <property type="project" value="UniProtKB-SubCell"/>
</dbReference>
<dbReference type="InterPro" id="IPR036388">
    <property type="entry name" value="WH-like_DNA-bd_sf"/>
</dbReference>
<dbReference type="SUPFAM" id="SSF46785">
    <property type="entry name" value="Winged helix' DNA-binding domain"/>
    <property type="match status" value="2"/>
</dbReference>
<name>A0A437KE65_9BACI</name>
<comment type="subcellular location">
    <subcellularLocation>
        <location evidence="5">Cytoplasm</location>
    </subcellularLocation>
    <text evidence="5">Associated with two foci at the outer edges of the nucleoid region in young cells, and at four foci within both cell halves in older cells.</text>
</comment>
<dbReference type="HAMAP" id="MF_01804">
    <property type="entry name" value="ScpB"/>
    <property type="match status" value="1"/>
</dbReference>
<proteinExistence type="inferred from homology"/>
<protein>
    <recommendedName>
        <fullName evidence="5">Segregation and condensation protein B</fullName>
    </recommendedName>
</protein>